<feature type="domain" description="Right handed beta helix" evidence="2">
    <location>
        <begin position="174"/>
        <end position="306"/>
    </location>
</feature>
<sequence length="317" mass="33450">MRNTIPKPRCFLTITAVALIFFGLGATLQAATLRVGPDRTYATPGAAARVAKPGDTIKIAPGIYQDCAVWRSNDITIEGTGPGVVLSGKTCQGKAIFVINANHVTVRGITFRNAHVPDGNGAGIRAGGRNLYVVDDQFLDNQEGILAGAIPGGSLVIEHSRFIHNGTCSSKLGCAHGVYVGHIAVLKITDSVFFDTQVGHDIKSRALKTVLIGNRIEDGPHGTASYEVDIPNGGTLIMRDNIIEKGPNSDNHGTAIMLGEAGRWQPTQKILIEGNTFTNNGPPTVFVRNLTPTPARLIGNTLKGNTTTPLTGKGSVQ</sequence>
<dbReference type="InterPro" id="IPR039448">
    <property type="entry name" value="Beta_helix"/>
</dbReference>
<dbReference type="InterPro" id="IPR006626">
    <property type="entry name" value="PbH1"/>
</dbReference>
<dbReference type="OrthoDB" id="7055135at2"/>
<protein>
    <recommendedName>
        <fullName evidence="2">Right handed beta helix domain-containing protein</fullName>
    </recommendedName>
</protein>
<dbReference type="InterPro" id="IPR012334">
    <property type="entry name" value="Pectin_lyas_fold"/>
</dbReference>
<dbReference type="EMBL" id="CP019434">
    <property type="protein sequence ID" value="APZ43524.1"/>
    <property type="molecule type" value="Genomic_DNA"/>
</dbReference>
<dbReference type="STRING" id="1765967.BW247_10860"/>
<dbReference type="Proteomes" id="UP000243807">
    <property type="component" value="Chromosome"/>
</dbReference>
<dbReference type="Gene3D" id="2.160.20.10">
    <property type="entry name" value="Single-stranded right-handed beta-helix, Pectin lyase-like"/>
    <property type="match status" value="1"/>
</dbReference>
<dbReference type="Pfam" id="PF13229">
    <property type="entry name" value="Beta_helix"/>
    <property type="match status" value="1"/>
</dbReference>
<dbReference type="AlphaFoldDB" id="A0A1P8UIA5"/>
<dbReference type="KEGG" id="afy:BW247_10860"/>
<evidence type="ECO:0000256" key="1">
    <source>
        <dbReference type="SAM" id="MobiDB-lite"/>
    </source>
</evidence>
<evidence type="ECO:0000259" key="2">
    <source>
        <dbReference type="Pfam" id="PF13229"/>
    </source>
</evidence>
<feature type="region of interest" description="Disordered" evidence="1">
    <location>
        <begin position="298"/>
        <end position="317"/>
    </location>
</feature>
<organism evidence="3 4">
    <name type="scientific">Acidihalobacter ferrooxydans</name>
    <dbReference type="NCBI Taxonomy" id="1765967"/>
    <lineage>
        <taxon>Bacteria</taxon>
        <taxon>Pseudomonadati</taxon>
        <taxon>Pseudomonadota</taxon>
        <taxon>Gammaproteobacteria</taxon>
        <taxon>Chromatiales</taxon>
        <taxon>Ectothiorhodospiraceae</taxon>
        <taxon>Acidihalobacter</taxon>
    </lineage>
</organism>
<proteinExistence type="predicted"/>
<evidence type="ECO:0000313" key="4">
    <source>
        <dbReference type="Proteomes" id="UP000243807"/>
    </source>
</evidence>
<evidence type="ECO:0000313" key="3">
    <source>
        <dbReference type="EMBL" id="APZ43524.1"/>
    </source>
</evidence>
<dbReference type="SUPFAM" id="SSF51126">
    <property type="entry name" value="Pectin lyase-like"/>
    <property type="match status" value="1"/>
</dbReference>
<dbReference type="InterPro" id="IPR011050">
    <property type="entry name" value="Pectin_lyase_fold/virulence"/>
</dbReference>
<reference evidence="3 4" key="1">
    <citation type="submission" date="2017-01" db="EMBL/GenBank/DDBJ databases">
        <title>Draft sequence of Acidihalobacter ferrooxidans strain DSM 14175 (strain V8).</title>
        <authorList>
            <person name="Khaleque H.N."/>
            <person name="Ramsay J.P."/>
            <person name="Murphy R.J.T."/>
            <person name="Kaksonen A.H."/>
            <person name="Boxall N.J."/>
            <person name="Watkin E.L.J."/>
        </authorList>
    </citation>
    <scope>NUCLEOTIDE SEQUENCE [LARGE SCALE GENOMIC DNA]</scope>
    <source>
        <strain evidence="3 4">V8</strain>
    </source>
</reference>
<dbReference type="SMART" id="SM00710">
    <property type="entry name" value="PbH1"/>
    <property type="match status" value="3"/>
</dbReference>
<name>A0A1P8UIA5_9GAMM</name>
<gene>
    <name evidence="3" type="ORF">BW247_10860</name>
</gene>
<feature type="compositionally biased region" description="Polar residues" evidence="1">
    <location>
        <begin position="302"/>
        <end position="317"/>
    </location>
</feature>
<keyword evidence="4" id="KW-1185">Reference proteome</keyword>
<accession>A0A1P8UIA5</accession>